<dbReference type="InterPro" id="IPR010258">
    <property type="entry name" value="Conjugal_tfr_TrbG/VirB9/CagX"/>
</dbReference>
<gene>
    <name evidence="4" type="primary">ptlF</name>
    <name evidence="4" type="ORF">NCTC10060_00004</name>
</gene>
<dbReference type="RefSeq" id="WP_000206613.1">
    <property type="nucleotide sequence ID" value="NZ_DACWWF010000017.1"/>
</dbReference>
<proteinExistence type="inferred from homology"/>
<protein>
    <submittedName>
        <fullName evidence="4">Conjugal transfer outer membrane protein</fullName>
    </submittedName>
</protein>
<name>A0A379TQU1_SALDZ</name>
<dbReference type="EMBL" id="UGXH01000001">
    <property type="protein sequence ID" value="SUG52977.1"/>
    <property type="molecule type" value="Genomic_DNA"/>
</dbReference>
<dbReference type="Pfam" id="PF03524">
    <property type="entry name" value="CagX"/>
    <property type="match status" value="1"/>
</dbReference>
<evidence type="ECO:0000256" key="1">
    <source>
        <dbReference type="ARBA" id="ARBA00006135"/>
    </source>
</evidence>
<accession>A0A379TQU1</accession>
<feature type="chain" id="PRO_5030069253" evidence="3">
    <location>
        <begin position="24"/>
        <end position="271"/>
    </location>
</feature>
<reference evidence="4 5" key="1">
    <citation type="submission" date="2018-06" db="EMBL/GenBank/DDBJ databases">
        <authorList>
            <consortium name="Pathogen Informatics"/>
            <person name="Doyle S."/>
        </authorList>
    </citation>
    <scope>NUCLEOTIDE SEQUENCE [LARGE SCALE GENOMIC DNA]</scope>
    <source>
        <strain evidence="4 5">NCTC10060</strain>
    </source>
</reference>
<evidence type="ECO:0000256" key="2">
    <source>
        <dbReference type="ARBA" id="ARBA00022729"/>
    </source>
</evidence>
<dbReference type="CDD" id="cd06911">
    <property type="entry name" value="VirB9_CagX_TrbG"/>
    <property type="match status" value="1"/>
</dbReference>
<evidence type="ECO:0000256" key="3">
    <source>
        <dbReference type="SAM" id="SignalP"/>
    </source>
</evidence>
<dbReference type="InterPro" id="IPR033645">
    <property type="entry name" value="VirB9/CagX/TrbG_C"/>
</dbReference>
<evidence type="ECO:0000313" key="5">
    <source>
        <dbReference type="Proteomes" id="UP000254633"/>
    </source>
</evidence>
<dbReference type="AlphaFoldDB" id="A0A379TQU1"/>
<comment type="similarity">
    <text evidence="1">Belongs to the TrbG/VirB9 family.</text>
</comment>
<feature type="signal peptide" evidence="3">
    <location>
        <begin position="1"/>
        <end position="23"/>
    </location>
</feature>
<evidence type="ECO:0000313" key="4">
    <source>
        <dbReference type="EMBL" id="SUG52977.1"/>
    </source>
</evidence>
<keyword evidence="2 3" id="KW-0732">Signal</keyword>
<dbReference type="Gene3D" id="2.60.40.2500">
    <property type="match status" value="1"/>
</dbReference>
<dbReference type="Proteomes" id="UP000254633">
    <property type="component" value="Unassembled WGS sequence"/>
</dbReference>
<dbReference type="InterPro" id="IPR038161">
    <property type="entry name" value="VirB9/CagX/TrbG_C_sf"/>
</dbReference>
<organism evidence="4 5">
    <name type="scientific">Salmonella diarizonae</name>
    <dbReference type="NCBI Taxonomy" id="59204"/>
    <lineage>
        <taxon>Bacteria</taxon>
        <taxon>Pseudomonadati</taxon>
        <taxon>Pseudomonadota</taxon>
        <taxon>Gammaproteobacteria</taxon>
        <taxon>Enterobacterales</taxon>
        <taxon>Enterobacteriaceae</taxon>
        <taxon>Salmonella</taxon>
    </lineage>
</organism>
<sequence length="271" mass="30514">MTTFRKGFLALSLMATLLPNASAEIAGKGSAHDGRIQTATYSPDNVFRIYAMKDRVTMIRLEDGETIDSDDGAMNVGKPGDPKNREWILGANKRGSVIMIKPSRYAEEPETNMIINTNRRTYLIELKLAKSLASMTYMLRFDYPKPAPVGETPFKGRDLNVNPCDGKINTQYQRRGDIAISPYQVWDNGTFTCFRFPTNAPRPVIYEVLPDGTESMVNMRTVNDITVVHGVSQEFRLRLNKLVMAVRSKVPNTGWYNYNGTTTGEIREVKK</sequence>